<dbReference type="Gene3D" id="2.60.40.420">
    <property type="entry name" value="Cupredoxins - blue copper proteins"/>
    <property type="match status" value="1"/>
</dbReference>
<organism evidence="12 13">
    <name type="scientific">Dendrobium chrysotoxum</name>
    <name type="common">Orchid</name>
    <dbReference type="NCBI Taxonomy" id="161865"/>
    <lineage>
        <taxon>Eukaryota</taxon>
        <taxon>Viridiplantae</taxon>
        <taxon>Streptophyta</taxon>
        <taxon>Embryophyta</taxon>
        <taxon>Tracheophyta</taxon>
        <taxon>Spermatophyta</taxon>
        <taxon>Magnoliopsida</taxon>
        <taxon>Liliopsida</taxon>
        <taxon>Asparagales</taxon>
        <taxon>Orchidaceae</taxon>
        <taxon>Epidendroideae</taxon>
        <taxon>Malaxideae</taxon>
        <taxon>Dendrobiinae</taxon>
        <taxon>Dendrobium</taxon>
    </lineage>
</organism>
<evidence type="ECO:0000256" key="1">
    <source>
        <dbReference type="ARBA" id="ARBA00004589"/>
    </source>
</evidence>
<dbReference type="InterPro" id="IPR039391">
    <property type="entry name" value="Phytocyanin-like"/>
</dbReference>
<evidence type="ECO:0000256" key="8">
    <source>
        <dbReference type="ARBA" id="ARBA00035011"/>
    </source>
</evidence>
<keyword evidence="3 10" id="KW-0732">Signal</keyword>
<dbReference type="GO" id="GO:0098552">
    <property type="term" value="C:side of membrane"/>
    <property type="evidence" value="ECO:0007669"/>
    <property type="project" value="UniProtKB-KW"/>
</dbReference>
<gene>
    <name evidence="12" type="ORF">IEQ34_004257</name>
</gene>
<dbReference type="Pfam" id="PF02298">
    <property type="entry name" value="Cu_bind_like"/>
    <property type="match status" value="1"/>
</dbReference>
<evidence type="ECO:0000256" key="4">
    <source>
        <dbReference type="ARBA" id="ARBA00023136"/>
    </source>
</evidence>
<dbReference type="EMBL" id="JAGFBR010000005">
    <property type="protein sequence ID" value="KAH0467019.1"/>
    <property type="molecule type" value="Genomic_DNA"/>
</dbReference>
<keyword evidence="2" id="KW-0336">GPI-anchor</keyword>
<dbReference type="Proteomes" id="UP000775213">
    <property type="component" value="Unassembled WGS sequence"/>
</dbReference>
<evidence type="ECO:0000313" key="13">
    <source>
        <dbReference type="Proteomes" id="UP000775213"/>
    </source>
</evidence>
<keyword evidence="4" id="KW-0472">Membrane</keyword>
<comment type="caution">
    <text evidence="12">The sequence shown here is derived from an EMBL/GenBank/DDBJ whole genome shotgun (WGS) entry which is preliminary data.</text>
</comment>
<dbReference type="GO" id="GO:0012505">
    <property type="term" value="C:endomembrane system"/>
    <property type="evidence" value="ECO:0007669"/>
    <property type="project" value="UniProtKB-SubCell"/>
</dbReference>
<evidence type="ECO:0000256" key="7">
    <source>
        <dbReference type="ARBA" id="ARBA00023288"/>
    </source>
</evidence>
<dbReference type="PANTHER" id="PTHR33021:SF234">
    <property type="entry name" value="EARLY NODULIN-LIKE PROTEIN 7"/>
    <property type="match status" value="1"/>
</dbReference>
<feature type="signal peptide" evidence="10">
    <location>
        <begin position="1"/>
        <end position="23"/>
    </location>
</feature>
<keyword evidence="5" id="KW-1015">Disulfide bond</keyword>
<sequence>MSLSIHVFIFLLISSFSVFFVKAENQYKVGGDEGWRVPDDNNPDLYTNWAIKLRFQVGDAIVFEYKNDSVIRVEKRGYYHCNESGNGAVFKDGRTVFLFDKPGLFYFVSSNFEHCKKGQRLMVDVMASHRPPFPGAPGPSPASSAAPFTSYGGSIPVLAVAFSTLLTFKWALKDWEAAAE</sequence>
<evidence type="ECO:0000256" key="9">
    <source>
        <dbReference type="ARBA" id="ARBA00037868"/>
    </source>
</evidence>
<evidence type="ECO:0000256" key="3">
    <source>
        <dbReference type="ARBA" id="ARBA00022729"/>
    </source>
</evidence>
<dbReference type="AlphaFoldDB" id="A0AAV7HG04"/>
<feature type="domain" description="Phytocyanin" evidence="11">
    <location>
        <begin position="25"/>
        <end position="127"/>
    </location>
</feature>
<evidence type="ECO:0000313" key="12">
    <source>
        <dbReference type="EMBL" id="KAH0467019.1"/>
    </source>
</evidence>
<protein>
    <recommendedName>
        <fullName evidence="11">Phytocyanin domain-containing protein</fullName>
    </recommendedName>
</protein>
<name>A0AAV7HG04_DENCH</name>
<evidence type="ECO:0000256" key="2">
    <source>
        <dbReference type="ARBA" id="ARBA00022622"/>
    </source>
</evidence>
<comment type="subcellular location">
    <subcellularLocation>
        <location evidence="9">Endomembrane system</location>
        <topology evidence="9">Lipid-anchor</topology>
    </subcellularLocation>
    <subcellularLocation>
        <location evidence="1">Membrane</location>
        <topology evidence="1">Lipid-anchor</topology>
        <topology evidence="1">GPI-anchor</topology>
    </subcellularLocation>
</comment>
<keyword evidence="13" id="KW-1185">Reference proteome</keyword>
<comment type="similarity">
    <text evidence="8">Belongs to the early nodulin-like (ENODL) family.</text>
</comment>
<evidence type="ECO:0000259" key="11">
    <source>
        <dbReference type="PROSITE" id="PS51485"/>
    </source>
</evidence>
<keyword evidence="7" id="KW-0449">Lipoprotein</keyword>
<proteinExistence type="inferred from homology"/>
<dbReference type="InterPro" id="IPR008972">
    <property type="entry name" value="Cupredoxin"/>
</dbReference>
<dbReference type="PROSITE" id="PS51485">
    <property type="entry name" value="PHYTOCYANIN"/>
    <property type="match status" value="1"/>
</dbReference>
<dbReference type="GO" id="GO:0009055">
    <property type="term" value="F:electron transfer activity"/>
    <property type="evidence" value="ECO:0007669"/>
    <property type="project" value="InterPro"/>
</dbReference>
<dbReference type="GO" id="GO:0005886">
    <property type="term" value="C:plasma membrane"/>
    <property type="evidence" value="ECO:0007669"/>
    <property type="project" value="TreeGrafter"/>
</dbReference>
<accession>A0AAV7HG04</accession>
<feature type="chain" id="PRO_5043518490" description="Phytocyanin domain-containing protein" evidence="10">
    <location>
        <begin position="24"/>
        <end position="180"/>
    </location>
</feature>
<evidence type="ECO:0000256" key="10">
    <source>
        <dbReference type="SAM" id="SignalP"/>
    </source>
</evidence>
<dbReference type="InterPro" id="IPR003245">
    <property type="entry name" value="Phytocyanin_dom"/>
</dbReference>
<dbReference type="PANTHER" id="PTHR33021">
    <property type="entry name" value="BLUE COPPER PROTEIN"/>
    <property type="match status" value="1"/>
</dbReference>
<dbReference type="FunFam" id="2.60.40.420:FF:000010">
    <property type="entry name" value="Early nodulin-like protein 1"/>
    <property type="match status" value="1"/>
</dbReference>
<keyword evidence="6" id="KW-0325">Glycoprotein</keyword>
<reference evidence="12 13" key="1">
    <citation type="journal article" date="2021" name="Hortic Res">
        <title>Chromosome-scale assembly of the Dendrobium chrysotoxum genome enhances the understanding of orchid evolution.</title>
        <authorList>
            <person name="Zhang Y."/>
            <person name="Zhang G.Q."/>
            <person name="Zhang D."/>
            <person name="Liu X.D."/>
            <person name="Xu X.Y."/>
            <person name="Sun W.H."/>
            <person name="Yu X."/>
            <person name="Zhu X."/>
            <person name="Wang Z.W."/>
            <person name="Zhao X."/>
            <person name="Zhong W.Y."/>
            <person name="Chen H."/>
            <person name="Yin W.L."/>
            <person name="Huang T."/>
            <person name="Niu S.C."/>
            <person name="Liu Z.J."/>
        </authorList>
    </citation>
    <scope>NUCLEOTIDE SEQUENCE [LARGE SCALE GENOMIC DNA]</scope>
    <source>
        <strain evidence="12">Lindl</strain>
    </source>
</reference>
<evidence type="ECO:0000256" key="6">
    <source>
        <dbReference type="ARBA" id="ARBA00023180"/>
    </source>
</evidence>
<dbReference type="SUPFAM" id="SSF49503">
    <property type="entry name" value="Cupredoxins"/>
    <property type="match status" value="1"/>
</dbReference>
<evidence type="ECO:0000256" key="5">
    <source>
        <dbReference type="ARBA" id="ARBA00023157"/>
    </source>
</evidence>